<reference evidence="1 2" key="1">
    <citation type="journal article" date="2017" name="ISME J.">
        <title>Energy and carbon metabolisms in a deep terrestrial subsurface fluid microbial community.</title>
        <authorList>
            <person name="Momper L."/>
            <person name="Jungbluth S.P."/>
            <person name="Lee M.D."/>
            <person name="Amend J.P."/>
        </authorList>
    </citation>
    <scope>NUCLEOTIDE SEQUENCE [LARGE SCALE GENOMIC DNA]</scope>
    <source>
        <strain evidence="1">SURF_5</strain>
    </source>
</reference>
<dbReference type="EMBL" id="QZKU01000117">
    <property type="protein sequence ID" value="RJP17241.1"/>
    <property type="molecule type" value="Genomic_DNA"/>
</dbReference>
<gene>
    <name evidence="1" type="ORF">C4520_17210</name>
</gene>
<proteinExistence type="predicted"/>
<name>A0A3A4NP60_ABYX5</name>
<dbReference type="AlphaFoldDB" id="A0A3A4NP60"/>
<dbReference type="Proteomes" id="UP000265882">
    <property type="component" value="Unassembled WGS sequence"/>
</dbReference>
<dbReference type="PANTHER" id="PTHR41260">
    <property type="entry name" value="PROTEIN ECSC"/>
    <property type="match status" value="1"/>
</dbReference>
<dbReference type="PANTHER" id="PTHR41260:SF1">
    <property type="entry name" value="PROTEIN ECSC"/>
    <property type="match status" value="1"/>
</dbReference>
<organism evidence="1 2">
    <name type="scientific">Abyssobacteria bacterium (strain SURF_5)</name>
    <dbReference type="NCBI Taxonomy" id="2093360"/>
    <lineage>
        <taxon>Bacteria</taxon>
        <taxon>Pseudomonadati</taxon>
        <taxon>Candidatus Hydrogenedentota</taxon>
        <taxon>Candidatus Abyssobacteria</taxon>
    </lineage>
</organism>
<evidence type="ECO:0000313" key="2">
    <source>
        <dbReference type="Proteomes" id="UP000265882"/>
    </source>
</evidence>
<comment type="caution">
    <text evidence="1">The sequence shown here is derived from an EMBL/GenBank/DDBJ whole genome shotgun (WGS) entry which is preliminary data.</text>
</comment>
<evidence type="ECO:0000313" key="1">
    <source>
        <dbReference type="EMBL" id="RJP17241.1"/>
    </source>
</evidence>
<sequence length="258" mass="28042">MEISKEDHEDLVYAKGLLENPGLVAKIVAVAGRPIEKSLAMLPENWMTIVHDASRKALEKALDYAIRTLERRSQFPAFVYHKSSVALSGGLAGAVGLAALPFELPFSTVMMLRSIADIARSEGEDIQNPETKLAMLEVFALGGGTQKDEAAETGYYAVRTSLAALVSDATSHFTGRRIAGRGSPLLLRLLDSIASRFGIVVSQKAMATAVPVVGAASGAIINMIFLNHFQDIARGHFIVRRLERKYGQELIRSEYNDI</sequence>
<dbReference type="InterPro" id="IPR024787">
    <property type="entry name" value="EcsC"/>
</dbReference>
<accession>A0A3A4NP60</accession>
<dbReference type="Pfam" id="PF12787">
    <property type="entry name" value="EcsC"/>
    <property type="match status" value="1"/>
</dbReference>
<protein>
    <submittedName>
        <fullName evidence="1">EcsC family protein</fullName>
    </submittedName>
</protein>